<dbReference type="NCBIfam" id="TIGR01574">
    <property type="entry name" value="miaB-methiolase"/>
    <property type="match status" value="1"/>
</dbReference>
<proteinExistence type="inferred from homology"/>
<dbReference type="InterPro" id="IPR007197">
    <property type="entry name" value="rSAM"/>
</dbReference>
<gene>
    <name evidence="13 17" type="primary">miaB</name>
    <name evidence="17" type="ORF">IC612_09150</name>
</gene>
<keyword evidence="7 13" id="KW-0408">Iron</keyword>
<evidence type="ECO:0000313" key="17">
    <source>
        <dbReference type="EMBL" id="MBF5027962.1"/>
    </source>
</evidence>
<sequence length="477" mass="54017">MEQKYIDESKQGEAYAIAERPENSKKLFLESYGCQMNFSDSEIVASILSQQGYNTTANVEEADLILLNTCSIREKAEQTVRMRLSQFKKQKEQNPSLTVGVLGCMAERLKTKFLEEEHLVDLVVGPDAYRDLPNLLKETEGGSDAINVILSKEETYADISPVRLGGNGVTAFVTITRGCDNMCTFCVVPFTRGRERSRDPHSILKECTELWEQGYKEVTLLGQNVDSYLWYGGGPKKDFAKASELQKATAVGFAQLLELVAQAVPQMRIRFATSNPQDMSLDVFRMMARYSNICKYVHLPVQSGSDRMLEAMNRQHTRAQYLELIQQAKRIVPEIAFSQDMIVGFCGETERDHLDTMSLMREVEYDYGYMFAYSERPGTPAHKKMKDDVPAEIKQRRLSEIISLQGELSRKRMESYVGREHEILIEGTSKKDPNQWKGRNSQNAVCVFDKMPGQKVGDTVQVHVYSNTQGTLIGHTV</sequence>
<evidence type="ECO:0000256" key="5">
    <source>
        <dbReference type="ARBA" id="ARBA00022691"/>
    </source>
</evidence>
<dbReference type="FunFam" id="3.80.30.20:FF:000001">
    <property type="entry name" value="tRNA-2-methylthio-N(6)-dimethylallyladenosine synthase 2"/>
    <property type="match status" value="1"/>
</dbReference>
<dbReference type="InterPro" id="IPR002792">
    <property type="entry name" value="TRAM_dom"/>
</dbReference>
<keyword evidence="6 13" id="KW-0479">Metal-binding</keyword>
<evidence type="ECO:0000256" key="13">
    <source>
        <dbReference type="HAMAP-Rule" id="MF_01864"/>
    </source>
</evidence>
<dbReference type="FunFam" id="3.40.50.12160:FF:000003">
    <property type="entry name" value="CDK5 regulatory subunit-associated protein 1"/>
    <property type="match status" value="1"/>
</dbReference>
<evidence type="ECO:0000256" key="10">
    <source>
        <dbReference type="ARBA" id="ARBA00068570"/>
    </source>
</evidence>
<evidence type="ECO:0000256" key="4">
    <source>
        <dbReference type="ARBA" id="ARBA00022679"/>
    </source>
</evidence>
<dbReference type="EC" id="2.8.4.3" evidence="9 13"/>
<dbReference type="AlphaFoldDB" id="A0A930YWZ0"/>
<dbReference type="InterPro" id="IPR006638">
    <property type="entry name" value="Elp3/MiaA/NifB-like_rSAM"/>
</dbReference>
<dbReference type="CDD" id="cd01335">
    <property type="entry name" value="Radical_SAM"/>
    <property type="match status" value="1"/>
</dbReference>
<dbReference type="Proteomes" id="UP000694480">
    <property type="component" value="Unassembled WGS sequence"/>
</dbReference>
<feature type="binding site" evidence="13">
    <location>
        <position position="34"/>
    </location>
    <ligand>
        <name>[4Fe-4S] cluster</name>
        <dbReference type="ChEBI" id="CHEBI:49883"/>
        <label>1</label>
    </ligand>
</feature>
<dbReference type="InterPro" id="IPR038135">
    <property type="entry name" value="Methylthiotransferase_N_sf"/>
</dbReference>
<feature type="binding site" evidence="13">
    <location>
        <position position="186"/>
    </location>
    <ligand>
        <name>[4Fe-4S] cluster</name>
        <dbReference type="ChEBI" id="CHEBI:49883"/>
        <label>2</label>
        <note>4Fe-4S-S-AdoMet</note>
    </ligand>
</feature>
<feature type="binding site" evidence="13">
    <location>
        <position position="183"/>
    </location>
    <ligand>
        <name>[4Fe-4S] cluster</name>
        <dbReference type="ChEBI" id="CHEBI:49883"/>
        <label>2</label>
        <note>4Fe-4S-S-AdoMet</note>
    </ligand>
</feature>
<evidence type="ECO:0000256" key="9">
    <source>
        <dbReference type="ARBA" id="ARBA00033765"/>
    </source>
</evidence>
<dbReference type="SUPFAM" id="SSF102114">
    <property type="entry name" value="Radical SAM enzymes"/>
    <property type="match status" value="1"/>
</dbReference>
<dbReference type="NCBIfam" id="TIGR00089">
    <property type="entry name" value="MiaB/RimO family radical SAM methylthiotransferase"/>
    <property type="match status" value="1"/>
</dbReference>
<keyword evidence="4 13" id="KW-0808">Transferase</keyword>
<dbReference type="SFLD" id="SFLDF00413">
    <property type="entry name" value="CDK5RAP1"/>
    <property type="match status" value="1"/>
</dbReference>
<evidence type="ECO:0000259" key="14">
    <source>
        <dbReference type="PROSITE" id="PS50926"/>
    </source>
</evidence>
<keyword evidence="13" id="KW-0819">tRNA processing</keyword>
<dbReference type="Gene3D" id="3.80.30.20">
    <property type="entry name" value="tm_1862 like domain"/>
    <property type="match status" value="1"/>
</dbReference>
<dbReference type="PANTHER" id="PTHR43020:SF2">
    <property type="entry name" value="MITOCHONDRIAL TRNA METHYLTHIOTRANSFERASE CDK5RAP1"/>
    <property type="match status" value="1"/>
</dbReference>
<evidence type="ECO:0000256" key="6">
    <source>
        <dbReference type="ARBA" id="ARBA00022723"/>
    </source>
</evidence>
<dbReference type="Pfam" id="PF04055">
    <property type="entry name" value="Radical_SAM"/>
    <property type="match status" value="1"/>
</dbReference>
<dbReference type="PROSITE" id="PS01278">
    <property type="entry name" value="MTTASE_RADICAL"/>
    <property type="match status" value="1"/>
</dbReference>
<dbReference type="InterPro" id="IPR023404">
    <property type="entry name" value="rSAM_horseshoe"/>
</dbReference>
<organism evidence="17 18">
    <name type="scientific">Planobacterium oryzisoli</name>
    <dbReference type="NCBI Taxonomy" id="2771435"/>
    <lineage>
        <taxon>Bacteria</taxon>
        <taxon>Pseudomonadati</taxon>
        <taxon>Bacteroidota</taxon>
        <taxon>Flavobacteriia</taxon>
        <taxon>Flavobacteriales</taxon>
        <taxon>Weeksellaceae</taxon>
        <taxon>Chryseobacterium group</taxon>
        <taxon>Chryseobacterium</taxon>
    </lineage>
</organism>
<keyword evidence="8 13" id="KW-0411">Iron-sulfur</keyword>
<comment type="catalytic activity">
    <reaction evidence="13">
        <text>N(6)-dimethylallyladenosine(37) in tRNA + (sulfur carrier)-SH + AH2 + 2 S-adenosyl-L-methionine = 2-methylsulfanyl-N(6)-dimethylallyladenosine(37) in tRNA + (sulfur carrier)-H + 5'-deoxyadenosine + L-methionine + A + S-adenosyl-L-homocysteine + 2 H(+)</text>
        <dbReference type="Rhea" id="RHEA:37067"/>
        <dbReference type="Rhea" id="RHEA-COMP:10375"/>
        <dbReference type="Rhea" id="RHEA-COMP:10376"/>
        <dbReference type="Rhea" id="RHEA-COMP:14737"/>
        <dbReference type="Rhea" id="RHEA-COMP:14739"/>
        <dbReference type="ChEBI" id="CHEBI:13193"/>
        <dbReference type="ChEBI" id="CHEBI:15378"/>
        <dbReference type="ChEBI" id="CHEBI:17319"/>
        <dbReference type="ChEBI" id="CHEBI:17499"/>
        <dbReference type="ChEBI" id="CHEBI:29917"/>
        <dbReference type="ChEBI" id="CHEBI:57844"/>
        <dbReference type="ChEBI" id="CHEBI:57856"/>
        <dbReference type="ChEBI" id="CHEBI:59789"/>
        <dbReference type="ChEBI" id="CHEBI:64428"/>
        <dbReference type="ChEBI" id="CHEBI:74415"/>
        <dbReference type="ChEBI" id="CHEBI:74417"/>
        <dbReference type="EC" id="2.8.4.3"/>
    </reaction>
</comment>
<comment type="subcellular location">
    <subcellularLocation>
        <location evidence="13">Cytoplasm</location>
    </subcellularLocation>
</comment>
<dbReference type="Gene3D" id="3.40.50.12160">
    <property type="entry name" value="Methylthiotransferase, N-terminal domain"/>
    <property type="match status" value="1"/>
</dbReference>
<dbReference type="SFLD" id="SFLDG01061">
    <property type="entry name" value="methylthiotransferase"/>
    <property type="match status" value="1"/>
</dbReference>
<reference evidence="17" key="1">
    <citation type="submission" date="2020-11" db="EMBL/GenBank/DDBJ databases">
        <title>Genome seq and assembly of Planobacterium sp.</title>
        <authorList>
            <person name="Chhetri G."/>
        </authorList>
    </citation>
    <scope>NUCLEOTIDE SEQUENCE</scope>
    <source>
        <strain evidence="17">GCR5</strain>
    </source>
</reference>
<comment type="function">
    <text evidence="1 13">Catalyzes the methylthiolation of N6-(dimethylallyl)adenosine (i(6)A), leading to the formation of 2-methylthio-N6-(dimethylallyl)adenosine (ms(2)i(6)A) at position 37 in tRNAs that read codons beginning with uridine.</text>
</comment>
<evidence type="ECO:0000256" key="11">
    <source>
        <dbReference type="ARBA" id="ARBA00080698"/>
    </source>
</evidence>
<dbReference type="PROSITE" id="PS51918">
    <property type="entry name" value="RADICAL_SAM"/>
    <property type="match status" value="1"/>
</dbReference>
<dbReference type="SFLD" id="SFLDS00029">
    <property type="entry name" value="Radical_SAM"/>
    <property type="match status" value="1"/>
</dbReference>
<evidence type="ECO:0000259" key="16">
    <source>
        <dbReference type="PROSITE" id="PS51918"/>
    </source>
</evidence>
<feature type="domain" description="Radical SAM core" evidence="16">
    <location>
        <begin position="165"/>
        <end position="411"/>
    </location>
</feature>
<dbReference type="SFLD" id="SFLDG01082">
    <property type="entry name" value="B12-binding_domain_containing"/>
    <property type="match status" value="1"/>
</dbReference>
<accession>A0A930YWZ0</accession>
<dbReference type="SFLD" id="SFLDF00273">
    <property type="entry name" value="(dimethylallyl)adenosine_tRNA"/>
    <property type="match status" value="1"/>
</dbReference>
<comment type="caution">
    <text evidence="17">The sequence shown here is derived from an EMBL/GenBank/DDBJ whole genome shotgun (WGS) entry which is preliminary data.</text>
</comment>
<comment type="similarity">
    <text evidence="13">Belongs to the methylthiotransferase family. MiaB subfamily.</text>
</comment>
<keyword evidence="2 13" id="KW-0004">4Fe-4S</keyword>
<keyword evidence="18" id="KW-1185">Reference proteome</keyword>
<dbReference type="RefSeq" id="WP_194739885.1">
    <property type="nucleotide sequence ID" value="NZ_JADKYY010000012.1"/>
</dbReference>
<evidence type="ECO:0000256" key="8">
    <source>
        <dbReference type="ARBA" id="ARBA00023014"/>
    </source>
</evidence>
<evidence type="ECO:0000256" key="12">
    <source>
        <dbReference type="ARBA" id="ARBA00081141"/>
    </source>
</evidence>
<evidence type="ECO:0000256" key="3">
    <source>
        <dbReference type="ARBA" id="ARBA00022490"/>
    </source>
</evidence>
<keyword evidence="5 13" id="KW-0949">S-adenosyl-L-methionine</keyword>
<feature type="binding site" evidence="13">
    <location>
        <position position="70"/>
    </location>
    <ligand>
        <name>[4Fe-4S] cluster</name>
        <dbReference type="ChEBI" id="CHEBI:49883"/>
        <label>1</label>
    </ligand>
</feature>
<comment type="cofactor">
    <cofactor evidence="13">
        <name>[4Fe-4S] cluster</name>
        <dbReference type="ChEBI" id="CHEBI:49883"/>
    </cofactor>
    <text evidence="13">Binds 2 [4Fe-4S] clusters. One cluster is coordinated with 3 cysteines and an exchangeable S-adenosyl-L-methionine.</text>
</comment>
<dbReference type="Pfam" id="PF00919">
    <property type="entry name" value="UPF0004"/>
    <property type="match status" value="1"/>
</dbReference>
<evidence type="ECO:0000256" key="7">
    <source>
        <dbReference type="ARBA" id="ARBA00023004"/>
    </source>
</evidence>
<dbReference type="PANTHER" id="PTHR43020">
    <property type="entry name" value="CDK5 REGULATORY SUBUNIT-ASSOCIATED PROTEIN 1"/>
    <property type="match status" value="1"/>
</dbReference>
<dbReference type="GO" id="GO:0035597">
    <property type="term" value="F:tRNA-2-methylthio-N(6)-dimethylallyladenosine(37) synthase activity"/>
    <property type="evidence" value="ECO:0007669"/>
    <property type="project" value="UniProtKB-EC"/>
</dbReference>
<dbReference type="GO" id="GO:0051539">
    <property type="term" value="F:4 iron, 4 sulfur cluster binding"/>
    <property type="evidence" value="ECO:0007669"/>
    <property type="project" value="UniProtKB-UniRule"/>
</dbReference>
<feature type="domain" description="MTTase N-terminal" evidence="15">
    <location>
        <begin position="25"/>
        <end position="141"/>
    </location>
</feature>
<dbReference type="GO" id="GO:0046872">
    <property type="term" value="F:metal ion binding"/>
    <property type="evidence" value="ECO:0007669"/>
    <property type="project" value="UniProtKB-KW"/>
</dbReference>
<evidence type="ECO:0000256" key="1">
    <source>
        <dbReference type="ARBA" id="ARBA00003234"/>
    </source>
</evidence>
<dbReference type="PROSITE" id="PS51449">
    <property type="entry name" value="MTTASE_N"/>
    <property type="match status" value="1"/>
</dbReference>
<dbReference type="GO" id="GO:0005829">
    <property type="term" value="C:cytosol"/>
    <property type="evidence" value="ECO:0007669"/>
    <property type="project" value="TreeGrafter"/>
</dbReference>
<dbReference type="HAMAP" id="MF_01864">
    <property type="entry name" value="tRNA_metthiotr_MiaB"/>
    <property type="match status" value="1"/>
</dbReference>
<feature type="binding site" evidence="13">
    <location>
        <position position="179"/>
    </location>
    <ligand>
        <name>[4Fe-4S] cluster</name>
        <dbReference type="ChEBI" id="CHEBI:49883"/>
        <label>2</label>
        <note>4Fe-4S-S-AdoMet</note>
    </ligand>
</feature>
<dbReference type="InterPro" id="IPR020612">
    <property type="entry name" value="Methylthiotransferase_CS"/>
</dbReference>
<evidence type="ECO:0000256" key="2">
    <source>
        <dbReference type="ARBA" id="ARBA00022485"/>
    </source>
</evidence>
<dbReference type="Pfam" id="PF01938">
    <property type="entry name" value="TRAM"/>
    <property type="match status" value="1"/>
</dbReference>
<dbReference type="SMART" id="SM00729">
    <property type="entry name" value="Elp3"/>
    <property type="match status" value="1"/>
</dbReference>
<evidence type="ECO:0000313" key="18">
    <source>
        <dbReference type="Proteomes" id="UP000694480"/>
    </source>
</evidence>
<dbReference type="InterPro" id="IPR005839">
    <property type="entry name" value="Methylthiotransferase"/>
</dbReference>
<dbReference type="InterPro" id="IPR006463">
    <property type="entry name" value="MiaB_methiolase"/>
</dbReference>
<evidence type="ECO:0000259" key="15">
    <source>
        <dbReference type="PROSITE" id="PS51449"/>
    </source>
</evidence>
<keyword evidence="3 13" id="KW-0963">Cytoplasm</keyword>
<comment type="subunit">
    <text evidence="13">Monomer.</text>
</comment>
<name>A0A930YWZ0_9FLAO</name>
<protein>
    <recommendedName>
        <fullName evidence="10 13">tRNA-2-methylthio-N(6)-dimethylallyladenosine synthase</fullName>
        <ecNumber evidence="9 13">2.8.4.3</ecNumber>
    </recommendedName>
    <alternativeName>
        <fullName evidence="12 13">(Dimethylallyl)adenosine tRNA methylthiotransferase MiaB</fullName>
    </alternativeName>
    <alternativeName>
        <fullName evidence="11 13">tRNA-i(6)A37 methylthiotransferase</fullName>
    </alternativeName>
</protein>
<feature type="domain" description="TRAM" evidence="14">
    <location>
        <begin position="414"/>
        <end position="477"/>
    </location>
</feature>
<dbReference type="PROSITE" id="PS50926">
    <property type="entry name" value="TRAM"/>
    <property type="match status" value="1"/>
</dbReference>
<dbReference type="InterPro" id="IPR058240">
    <property type="entry name" value="rSAM_sf"/>
</dbReference>
<dbReference type="InterPro" id="IPR013848">
    <property type="entry name" value="Methylthiotransferase_N"/>
</dbReference>
<dbReference type="EMBL" id="JADKYY010000012">
    <property type="protein sequence ID" value="MBF5027962.1"/>
    <property type="molecule type" value="Genomic_DNA"/>
</dbReference>
<feature type="binding site" evidence="13">
    <location>
        <position position="104"/>
    </location>
    <ligand>
        <name>[4Fe-4S] cluster</name>
        <dbReference type="ChEBI" id="CHEBI:49883"/>
        <label>1</label>
    </ligand>
</feature>